<dbReference type="InterPro" id="IPR036866">
    <property type="entry name" value="RibonucZ/Hydroxyglut_hydro"/>
</dbReference>
<gene>
    <name evidence="4" type="ORF">HH800_08515</name>
</gene>
<dbReference type="PANTHER" id="PTHR11203:SF37">
    <property type="entry name" value="INTEGRATOR COMPLEX SUBUNIT 11"/>
    <property type="match status" value="1"/>
</dbReference>
<name>A0A6M4G5N8_SPHYA</name>
<dbReference type="AlphaFoldDB" id="A0A6M4G5N8"/>
<evidence type="ECO:0000256" key="1">
    <source>
        <dbReference type="ARBA" id="ARBA00022801"/>
    </source>
</evidence>
<proteinExistence type="predicted"/>
<dbReference type="SMART" id="SM01027">
    <property type="entry name" value="Beta-Casp"/>
    <property type="match status" value="1"/>
</dbReference>
<dbReference type="Gene3D" id="3.40.50.10890">
    <property type="match status" value="1"/>
</dbReference>
<feature type="domain" description="Beta-Casp" evidence="3">
    <location>
        <begin position="257"/>
        <end position="375"/>
    </location>
</feature>
<evidence type="ECO:0000313" key="4">
    <source>
        <dbReference type="EMBL" id="QJR02230.1"/>
    </source>
</evidence>
<protein>
    <submittedName>
        <fullName evidence="4">MBL fold metallo-hydrolase</fullName>
    </submittedName>
</protein>
<dbReference type="SMART" id="SM00849">
    <property type="entry name" value="Lactamase_B"/>
    <property type="match status" value="1"/>
</dbReference>
<evidence type="ECO:0000259" key="2">
    <source>
        <dbReference type="SMART" id="SM00849"/>
    </source>
</evidence>
<dbReference type="Gene3D" id="3.60.15.10">
    <property type="entry name" value="Ribonuclease Z/Hydroxyacylglutathione hydrolase-like"/>
    <property type="match status" value="1"/>
</dbReference>
<reference evidence="4 5" key="1">
    <citation type="submission" date="2020-04" db="EMBL/GenBank/DDBJ databases">
        <title>The Whole Genome Analysis of High salt-tolerant Sphingobium yanoikuyae YC-XJ2 with Aryl organophosphorus flame retardants (aryl-OPFRs)-degrading capacity and characteristics of Related phosphotriesterase.</title>
        <authorList>
            <person name="Li X."/>
        </authorList>
    </citation>
    <scope>NUCLEOTIDE SEQUENCE [LARGE SCALE GENOMIC DNA]</scope>
    <source>
        <strain evidence="4 5">YC-XJ2</strain>
    </source>
</reference>
<dbReference type="InterPro" id="IPR022712">
    <property type="entry name" value="Beta_Casp"/>
</dbReference>
<dbReference type="EMBL" id="CP053021">
    <property type="protein sequence ID" value="QJR02230.1"/>
    <property type="molecule type" value="Genomic_DNA"/>
</dbReference>
<dbReference type="GO" id="GO:0004521">
    <property type="term" value="F:RNA endonuclease activity"/>
    <property type="evidence" value="ECO:0007669"/>
    <property type="project" value="TreeGrafter"/>
</dbReference>
<evidence type="ECO:0000313" key="5">
    <source>
        <dbReference type="Proteomes" id="UP000502611"/>
    </source>
</evidence>
<dbReference type="Pfam" id="PF07521">
    <property type="entry name" value="RMMBL"/>
    <property type="match status" value="1"/>
</dbReference>
<sequence>MDEQLPVTITFHGADRTVTGSCMEIASGESRILIDCGLFQGSRSLETLNYRTFAFDPDRIDAVLMTHAHIDHCGLLPTLVAAGYDGPVWCTPQTRDLLDVVLPDAGRLQESDIARRNRRADRATERPLQPIYTVSDGERAARLARGIALQQWFEPAPGIRARLWNAAHILGSASIELSIGGLRLLFSGDLGPENKAFYPDPEAPAGFDHVMCESTYGDRTFAQPTIRQRRTLLQQEIRQALARGGNLVIPVFALERTQELLLDIASLINAGRIARVPVYIDSPLAGQTTQIFARHAEALEDLGRGRVFDHPAFHFVETADESMALNDVSGGIILAASGMCEGGRIRHHLRHNLPRPDSTILFVGFQSAGTLGRAILEGAKRVRMSGRTIPVQASIRRLESYAAHADQDGLIAWLADRAPISGSLFLTHGEAKALDMLSARITEGGLARSIIIPQMGERYALAPAVPASLEGAALPEAGAAIGSDWRNSYADLLVNLQAKLREIPTAQGREAALRRMTEMLAISKAEQSVPPED</sequence>
<dbReference type="Pfam" id="PF00753">
    <property type="entry name" value="Lactamase_B"/>
    <property type="match status" value="1"/>
</dbReference>
<dbReference type="InterPro" id="IPR011108">
    <property type="entry name" value="RMMBL"/>
</dbReference>
<dbReference type="Proteomes" id="UP000502611">
    <property type="component" value="Chromosome"/>
</dbReference>
<dbReference type="SUPFAM" id="SSF56281">
    <property type="entry name" value="Metallo-hydrolase/oxidoreductase"/>
    <property type="match status" value="1"/>
</dbReference>
<dbReference type="Pfam" id="PF10996">
    <property type="entry name" value="Beta-Casp"/>
    <property type="match status" value="1"/>
</dbReference>
<dbReference type="GO" id="GO:0016787">
    <property type="term" value="F:hydrolase activity"/>
    <property type="evidence" value="ECO:0007669"/>
    <property type="project" value="UniProtKB-KW"/>
</dbReference>
<evidence type="ECO:0000259" key="3">
    <source>
        <dbReference type="SMART" id="SM01027"/>
    </source>
</evidence>
<dbReference type="RefSeq" id="WP_010335972.1">
    <property type="nucleotide sequence ID" value="NZ_CP053021.1"/>
</dbReference>
<accession>A0A6M4G5N8</accession>
<feature type="domain" description="Metallo-beta-lactamase" evidence="2">
    <location>
        <begin position="19"/>
        <end position="241"/>
    </location>
</feature>
<organism evidence="4 5">
    <name type="scientific">Sphingobium yanoikuyae</name>
    <name type="common">Sphingomonas yanoikuyae</name>
    <dbReference type="NCBI Taxonomy" id="13690"/>
    <lineage>
        <taxon>Bacteria</taxon>
        <taxon>Pseudomonadati</taxon>
        <taxon>Pseudomonadota</taxon>
        <taxon>Alphaproteobacteria</taxon>
        <taxon>Sphingomonadales</taxon>
        <taxon>Sphingomonadaceae</taxon>
        <taxon>Sphingobium</taxon>
    </lineage>
</organism>
<dbReference type="PANTHER" id="PTHR11203">
    <property type="entry name" value="CLEAVAGE AND POLYADENYLATION SPECIFICITY FACTOR FAMILY MEMBER"/>
    <property type="match status" value="1"/>
</dbReference>
<keyword evidence="1 4" id="KW-0378">Hydrolase</keyword>
<dbReference type="InterPro" id="IPR001279">
    <property type="entry name" value="Metallo-B-lactamas"/>
</dbReference>
<dbReference type="InterPro" id="IPR050698">
    <property type="entry name" value="MBL"/>
</dbReference>
<dbReference type="CDD" id="cd16295">
    <property type="entry name" value="TTHA0252-CPSF-like_MBL-fold"/>
    <property type="match status" value="1"/>
</dbReference>